<dbReference type="Pfam" id="PF26408">
    <property type="entry name" value="DUF8106"/>
    <property type="match status" value="1"/>
</dbReference>
<accession>A0A3P3R391</accession>
<dbReference type="EMBL" id="RRCH01000046">
    <property type="protein sequence ID" value="RRJ27824.1"/>
    <property type="molecule type" value="Genomic_DNA"/>
</dbReference>
<dbReference type="Proteomes" id="UP000282322">
    <property type="component" value="Unassembled WGS sequence"/>
</dbReference>
<reference evidence="3 4" key="1">
    <citation type="submission" date="2018-11" db="EMBL/GenBank/DDBJ databases">
        <title>Taxonoimc description of Halomarina strain SPP-AMP-1.</title>
        <authorList>
            <person name="Pal Y."/>
            <person name="Srinivasana K."/>
            <person name="Verma A."/>
            <person name="Kumar P."/>
        </authorList>
    </citation>
    <scope>NUCLEOTIDE SEQUENCE [LARGE SCALE GENOMIC DNA]</scope>
    <source>
        <strain evidence="3 4">SPP-AMP-1</strain>
    </source>
</reference>
<name>A0A3P3R391_9EURY</name>
<dbReference type="AlphaFoldDB" id="A0A3P3R391"/>
<evidence type="ECO:0000256" key="1">
    <source>
        <dbReference type="SAM" id="MobiDB-lite"/>
    </source>
</evidence>
<dbReference type="OrthoDB" id="209680at2157"/>
<comment type="caution">
    <text evidence="3">The sequence shown here is derived from an EMBL/GenBank/DDBJ whole genome shotgun (WGS) entry which is preliminary data.</text>
</comment>
<feature type="region of interest" description="Disordered" evidence="1">
    <location>
        <begin position="1"/>
        <end position="22"/>
    </location>
</feature>
<evidence type="ECO:0000313" key="4">
    <source>
        <dbReference type="Proteomes" id="UP000282322"/>
    </source>
</evidence>
<feature type="domain" description="DUF8106" evidence="2">
    <location>
        <begin position="21"/>
        <end position="64"/>
    </location>
</feature>
<proteinExistence type="predicted"/>
<organism evidence="3 4">
    <name type="scientific">Halocatena pleomorpha</name>
    <dbReference type="NCBI Taxonomy" id="1785090"/>
    <lineage>
        <taxon>Archaea</taxon>
        <taxon>Methanobacteriati</taxon>
        <taxon>Methanobacteriota</taxon>
        <taxon>Stenosarchaea group</taxon>
        <taxon>Halobacteria</taxon>
        <taxon>Halobacteriales</taxon>
        <taxon>Natronomonadaceae</taxon>
        <taxon>Halocatena</taxon>
    </lineage>
</organism>
<evidence type="ECO:0000259" key="2">
    <source>
        <dbReference type="Pfam" id="PF26408"/>
    </source>
</evidence>
<sequence length="70" mass="7864">MTTTSQHRSQPEGTQQPTGHKSVLICPTCGHESPLTGDWHVVEITDEDGRRRMYDCPVCWTTVIAQPQLD</sequence>
<keyword evidence="4" id="KW-1185">Reference proteome</keyword>
<gene>
    <name evidence="3" type="ORF">EIK79_17230</name>
</gene>
<dbReference type="RefSeq" id="WP_124956949.1">
    <property type="nucleotide sequence ID" value="NZ_RRCH01000046.1"/>
</dbReference>
<evidence type="ECO:0000313" key="3">
    <source>
        <dbReference type="EMBL" id="RRJ27824.1"/>
    </source>
</evidence>
<protein>
    <recommendedName>
        <fullName evidence="2">DUF8106 domain-containing protein</fullName>
    </recommendedName>
</protein>
<feature type="compositionally biased region" description="Polar residues" evidence="1">
    <location>
        <begin position="1"/>
        <end position="19"/>
    </location>
</feature>
<dbReference type="InterPro" id="IPR058419">
    <property type="entry name" value="DUF8106"/>
</dbReference>